<evidence type="ECO:0000313" key="2">
    <source>
        <dbReference type="Proteomes" id="UP001348817"/>
    </source>
</evidence>
<evidence type="ECO:0008006" key="3">
    <source>
        <dbReference type="Google" id="ProtNLM"/>
    </source>
</evidence>
<dbReference type="AlphaFoldDB" id="A0AAU9D7L3"/>
<keyword evidence="2" id="KW-1185">Reference proteome</keyword>
<reference evidence="1 2" key="1">
    <citation type="submission" date="2021-12" db="EMBL/GenBank/DDBJ databases">
        <title>Genome sequencing of bacteria with rrn-lacking chromosome and rrn-plasmid.</title>
        <authorList>
            <person name="Anda M."/>
            <person name="Iwasaki W."/>
        </authorList>
    </citation>
    <scope>NUCLEOTIDE SEQUENCE [LARGE SCALE GENOMIC DNA]</scope>
    <source>
        <strain evidence="1 2">DSM 100852</strain>
    </source>
</reference>
<accession>A0AAU9D7L3</accession>
<name>A0AAU9D7L3_9BACT</name>
<evidence type="ECO:0000313" key="1">
    <source>
        <dbReference type="EMBL" id="BDD08861.1"/>
    </source>
</evidence>
<dbReference type="Proteomes" id="UP001348817">
    <property type="component" value="Chromosome"/>
</dbReference>
<dbReference type="KEGG" id="fax:FUAX_12930"/>
<sequence length="229" mass="25423">MNFIHTVKTKLFLGAFFAVIVLGGLSSCDSPPQYSDIPHIGLNRVSFVEGGGASVDKLVVDISFQDGNGDLGLADSDTLGPYKSYTPKLDENGNVIKYGSRPGLPPLDLDETTASLRNWFLVDGDTILHHINPHGNNFHLEIYTKENNEFKLFDFVSQGKRPIAGRFPILFQKIGEPLEGDIVYTEESSSIGALFKTKILKFKIYIYDRSLNKSNVLETSEFQLSDITK</sequence>
<organism evidence="1 2">
    <name type="scientific">Fulvitalea axinellae</name>
    <dbReference type="NCBI Taxonomy" id="1182444"/>
    <lineage>
        <taxon>Bacteria</taxon>
        <taxon>Pseudomonadati</taxon>
        <taxon>Bacteroidota</taxon>
        <taxon>Cytophagia</taxon>
        <taxon>Cytophagales</taxon>
        <taxon>Persicobacteraceae</taxon>
        <taxon>Fulvitalea</taxon>
    </lineage>
</organism>
<proteinExistence type="predicted"/>
<gene>
    <name evidence="1" type="ORF">FUAX_12930</name>
</gene>
<dbReference type="EMBL" id="AP025314">
    <property type="protein sequence ID" value="BDD08861.1"/>
    <property type="molecule type" value="Genomic_DNA"/>
</dbReference>
<dbReference type="RefSeq" id="WP_338394090.1">
    <property type="nucleotide sequence ID" value="NZ_AP025314.1"/>
</dbReference>
<protein>
    <recommendedName>
        <fullName evidence="3">NigD-like protein</fullName>
    </recommendedName>
</protein>